<name>A0ABT3C680_9MYCO</name>
<dbReference type="InterPro" id="IPR050249">
    <property type="entry name" value="Pseudomonas-type_ThrB"/>
</dbReference>
<dbReference type="Pfam" id="PF01636">
    <property type="entry name" value="APH"/>
    <property type="match status" value="1"/>
</dbReference>
<dbReference type="EMBL" id="JACKTY010000012">
    <property type="protein sequence ID" value="MCV7224982.1"/>
    <property type="molecule type" value="Genomic_DNA"/>
</dbReference>
<gene>
    <name evidence="3" type="ORF">H7J73_02865</name>
</gene>
<dbReference type="RefSeq" id="WP_264065732.1">
    <property type="nucleotide sequence ID" value="NZ_JACKTY010000012.1"/>
</dbReference>
<reference evidence="3 4" key="1">
    <citation type="journal article" date="2022" name="BMC Genomics">
        <title>Comparative genome analysis of mycobacteria focusing on tRNA and non-coding RNA.</title>
        <authorList>
            <person name="Behra P.R.K."/>
            <person name="Pettersson B.M.F."/>
            <person name="Ramesh M."/>
            <person name="Das S."/>
            <person name="Dasgupta S."/>
            <person name="Kirsebom L.A."/>
        </authorList>
    </citation>
    <scope>NUCLEOTIDE SEQUENCE [LARGE SCALE GENOMIC DNA]</scope>
    <source>
        <strain evidence="3 4">DSM 44078</strain>
    </source>
</reference>
<evidence type="ECO:0000313" key="4">
    <source>
        <dbReference type="Proteomes" id="UP001526201"/>
    </source>
</evidence>
<organism evidence="3 4">
    <name type="scientific">Mycolicibacterium komossense</name>
    <dbReference type="NCBI Taxonomy" id="1779"/>
    <lineage>
        <taxon>Bacteria</taxon>
        <taxon>Bacillati</taxon>
        <taxon>Actinomycetota</taxon>
        <taxon>Actinomycetes</taxon>
        <taxon>Mycobacteriales</taxon>
        <taxon>Mycobacteriaceae</taxon>
        <taxon>Mycolicibacterium</taxon>
    </lineage>
</organism>
<dbReference type="PANTHER" id="PTHR21064:SF6">
    <property type="entry name" value="AMINOGLYCOSIDE PHOSPHOTRANSFERASE DOMAIN-CONTAINING PROTEIN"/>
    <property type="match status" value="1"/>
</dbReference>
<keyword evidence="4" id="KW-1185">Reference proteome</keyword>
<dbReference type="Proteomes" id="UP001526201">
    <property type="component" value="Unassembled WGS sequence"/>
</dbReference>
<dbReference type="PANTHER" id="PTHR21064">
    <property type="entry name" value="AMINOGLYCOSIDE PHOSPHOTRANSFERASE DOMAIN-CONTAINING PROTEIN-RELATED"/>
    <property type="match status" value="1"/>
</dbReference>
<dbReference type="Gene3D" id="3.90.1200.10">
    <property type="match status" value="1"/>
</dbReference>
<accession>A0ABT3C680</accession>
<comment type="similarity">
    <text evidence="1">Belongs to the pseudomonas-type ThrB family.</text>
</comment>
<sequence length="329" mass="35909">MSADAASSATTAVCEALPAFGLHEGDLTLVKYRENHVFRLVHRRGEFAVRLHRAQYNSTAAINAELELLNQLADHGFTVPGVVKAADGGLHTSTSHNGTTRTVSVLTWIPDAAPLGDIESAFDGTATTTPDHFRRGGELAGRLHNHLSAHANDLSRLRPRWDFDGLVGPHAVWGDPFALPEIASARPLLTDAVAKMQHHLARVGTSPENFSLIHADFTPENVLLAGEDLVLIDFDDCGAGWHAFELATMLFWFQPHPRYREFKSALLDGYAHTRGHIEDESLTAMLLARGLTYLGWAAARRGDPTAEFIAEHLVAQVTQNAAHYLAVAR</sequence>
<dbReference type="SUPFAM" id="SSF56112">
    <property type="entry name" value="Protein kinase-like (PK-like)"/>
    <property type="match status" value="1"/>
</dbReference>
<proteinExistence type="inferred from homology"/>
<comment type="caution">
    <text evidence="3">The sequence shown here is derived from an EMBL/GenBank/DDBJ whole genome shotgun (WGS) entry which is preliminary data.</text>
</comment>
<dbReference type="Gene3D" id="3.30.200.20">
    <property type="entry name" value="Phosphorylase Kinase, domain 1"/>
    <property type="match status" value="1"/>
</dbReference>
<feature type="domain" description="Aminoglycoside phosphotransferase" evidence="2">
    <location>
        <begin position="34"/>
        <end position="271"/>
    </location>
</feature>
<evidence type="ECO:0000259" key="2">
    <source>
        <dbReference type="Pfam" id="PF01636"/>
    </source>
</evidence>
<dbReference type="InterPro" id="IPR011009">
    <property type="entry name" value="Kinase-like_dom_sf"/>
</dbReference>
<dbReference type="InterPro" id="IPR002575">
    <property type="entry name" value="Aminoglycoside_PTrfase"/>
</dbReference>
<evidence type="ECO:0000313" key="3">
    <source>
        <dbReference type="EMBL" id="MCV7224982.1"/>
    </source>
</evidence>
<protein>
    <submittedName>
        <fullName evidence="3">Phosphotransferase</fullName>
    </submittedName>
</protein>
<evidence type="ECO:0000256" key="1">
    <source>
        <dbReference type="ARBA" id="ARBA00038240"/>
    </source>
</evidence>